<dbReference type="EMBL" id="BAET01000005">
    <property type="protein sequence ID" value="GAB54480.1"/>
    <property type="molecule type" value="Genomic_DNA"/>
</dbReference>
<reference evidence="1 2" key="2">
    <citation type="journal article" date="2017" name="Antonie Van Leeuwenhoek">
        <title>Rhizobium rhizosphaerae sp. nov., a novel species isolated from rice rhizosphere.</title>
        <authorList>
            <person name="Zhao J.J."/>
            <person name="Zhang J."/>
            <person name="Zhang R.J."/>
            <person name="Zhang C.W."/>
            <person name="Yin H.Q."/>
            <person name="Zhang X.X."/>
        </authorList>
    </citation>
    <scope>NUCLEOTIDE SEQUENCE [LARGE SCALE GENOMIC DNA]</scope>
    <source>
        <strain evidence="1 2">ACAM 611</strain>
    </source>
</reference>
<sequence>MYCYNFLIFRGKIEDETCVNGFANQAFTLSSDIALALRYLITPGGQFLMGVSKTSAD</sequence>
<reference evidence="1 2" key="1">
    <citation type="journal article" date="2012" name="J. Bacteriol.">
        <title>Genome sequence of proteorhodopsin-containing sea ice bacterium Glaciecola punicea ACAM 611T.</title>
        <authorList>
            <person name="Qin Q.-L."/>
            <person name="Xie B.-B."/>
            <person name="Shu Y.-L."/>
            <person name="Rong J.-C."/>
            <person name="Zhao D.-L."/>
            <person name="Zhang X.-Y."/>
            <person name="Chen X.-L."/>
            <person name="Zhou B.-C."/>
            <person name="Zhanga Y.-Z."/>
        </authorList>
    </citation>
    <scope>NUCLEOTIDE SEQUENCE [LARGE SCALE GENOMIC DNA]</scope>
    <source>
        <strain evidence="1 2">ACAM 611</strain>
    </source>
</reference>
<gene>
    <name evidence="1" type="ORF">GPUN_0332</name>
</gene>
<keyword evidence="2" id="KW-1185">Reference proteome</keyword>
<accession>H5T853</accession>
<proteinExistence type="predicted"/>
<name>H5T853_9ALTE</name>
<evidence type="ECO:0000313" key="1">
    <source>
        <dbReference type="EMBL" id="GAB54480.1"/>
    </source>
</evidence>
<dbReference type="AlphaFoldDB" id="H5T853"/>
<comment type="caution">
    <text evidence="1">The sequence shown here is derived from an EMBL/GenBank/DDBJ whole genome shotgun (WGS) entry which is preliminary data.</text>
</comment>
<protein>
    <submittedName>
        <fullName evidence="1">Uncharacterized protein</fullName>
    </submittedName>
</protein>
<organism evidence="1 2">
    <name type="scientific">Glaciecola punicea ACAM 611</name>
    <dbReference type="NCBI Taxonomy" id="1121923"/>
    <lineage>
        <taxon>Bacteria</taxon>
        <taxon>Pseudomonadati</taxon>
        <taxon>Pseudomonadota</taxon>
        <taxon>Gammaproteobacteria</taxon>
        <taxon>Alteromonadales</taxon>
        <taxon>Alteromonadaceae</taxon>
        <taxon>Glaciecola</taxon>
    </lineage>
</organism>
<evidence type="ECO:0000313" key="2">
    <source>
        <dbReference type="Proteomes" id="UP000053586"/>
    </source>
</evidence>
<dbReference type="Proteomes" id="UP000053586">
    <property type="component" value="Unassembled WGS sequence"/>
</dbReference>